<dbReference type="PROSITE" id="PS51257">
    <property type="entry name" value="PROKAR_LIPOPROTEIN"/>
    <property type="match status" value="1"/>
</dbReference>
<sequence>MYLSSRTSRLAGAALGIGLAFALAACSDTPTGSETPKAAESPHGFVEGASEAAEPQVGLAYAEKGSTELSILDLAGETTGTVDLEVTAQTLTEDGRFAYIGDGDRTVEIVDTGVWTVDHTDHVHYYRAPATSVGTITLDAPVKSVIGNEGHTAIGTTDGTVTLLDRKAFESGRVTVTGELESSGPVPFAVPYRGNLLLAGATGMSLVDATGAEVRPIGAACAAPEGWAILRGAVAVGCDDGVLVVKQKAGADHDVLLPYPTAGDRAREFGYRPRSNEAASVAGNGVWNVNTSEEIVTHVPSPAPVVSASSPANGASVISLDEAGTLRVSALNGGAPLAESPIVPAGTTSPVLIDTARAYITDPASSTVSEIDYDDNLRVARTFETDARPDLIVEVGR</sequence>
<accession>A0ABW4PBD4</accession>
<dbReference type="InterPro" id="IPR011047">
    <property type="entry name" value="Quinoprotein_ADH-like_sf"/>
</dbReference>
<dbReference type="Gene3D" id="2.130.10.10">
    <property type="entry name" value="YVTN repeat-like/Quinoprotein amine dehydrogenase"/>
    <property type="match status" value="1"/>
</dbReference>
<dbReference type="InterPro" id="IPR015943">
    <property type="entry name" value="WD40/YVTN_repeat-like_dom_sf"/>
</dbReference>
<organism evidence="2 3">
    <name type="scientific">Rhodococcus gannanensis</name>
    <dbReference type="NCBI Taxonomy" id="1960308"/>
    <lineage>
        <taxon>Bacteria</taxon>
        <taxon>Bacillati</taxon>
        <taxon>Actinomycetota</taxon>
        <taxon>Actinomycetes</taxon>
        <taxon>Mycobacteriales</taxon>
        <taxon>Nocardiaceae</taxon>
        <taxon>Rhodococcus</taxon>
    </lineage>
</organism>
<gene>
    <name evidence="2" type="ORF">ACFSJG_21030</name>
</gene>
<evidence type="ECO:0000313" key="3">
    <source>
        <dbReference type="Proteomes" id="UP001597286"/>
    </source>
</evidence>
<feature type="signal peptide" evidence="1">
    <location>
        <begin position="1"/>
        <end position="24"/>
    </location>
</feature>
<keyword evidence="3" id="KW-1185">Reference proteome</keyword>
<comment type="caution">
    <text evidence="2">The sequence shown here is derived from an EMBL/GenBank/DDBJ whole genome shotgun (WGS) entry which is preliminary data.</text>
</comment>
<dbReference type="SUPFAM" id="SSF50998">
    <property type="entry name" value="Quinoprotein alcohol dehydrogenase-like"/>
    <property type="match status" value="1"/>
</dbReference>
<feature type="chain" id="PRO_5045929697" description="ABC transporter" evidence="1">
    <location>
        <begin position="25"/>
        <end position="397"/>
    </location>
</feature>
<evidence type="ECO:0008006" key="4">
    <source>
        <dbReference type="Google" id="ProtNLM"/>
    </source>
</evidence>
<protein>
    <recommendedName>
        <fullName evidence="4">ABC transporter</fullName>
    </recommendedName>
</protein>
<proteinExistence type="predicted"/>
<dbReference type="RefSeq" id="WP_378487182.1">
    <property type="nucleotide sequence ID" value="NZ_JBHUFB010000019.1"/>
</dbReference>
<keyword evidence="1" id="KW-0732">Signal</keyword>
<evidence type="ECO:0000256" key="1">
    <source>
        <dbReference type="SAM" id="SignalP"/>
    </source>
</evidence>
<dbReference type="Proteomes" id="UP001597286">
    <property type="component" value="Unassembled WGS sequence"/>
</dbReference>
<name>A0ABW4PBD4_9NOCA</name>
<evidence type="ECO:0000313" key="2">
    <source>
        <dbReference type="EMBL" id="MFD1814710.1"/>
    </source>
</evidence>
<reference evidence="3" key="1">
    <citation type="journal article" date="2019" name="Int. J. Syst. Evol. Microbiol.">
        <title>The Global Catalogue of Microorganisms (GCM) 10K type strain sequencing project: providing services to taxonomists for standard genome sequencing and annotation.</title>
        <authorList>
            <consortium name="The Broad Institute Genomics Platform"/>
            <consortium name="The Broad Institute Genome Sequencing Center for Infectious Disease"/>
            <person name="Wu L."/>
            <person name="Ma J."/>
        </authorList>
    </citation>
    <scope>NUCLEOTIDE SEQUENCE [LARGE SCALE GENOMIC DNA]</scope>
    <source>
        <strain evidence="3">DT72</strain>
    </source>
</reference>
<dbReference type="EMBL" id="JBHUFB010000019">
    <property type="protein sequence ID" value="MFD1814710.1"/>
    <property type="molecule type" value="Genomic_DNA"/>
</dbReference>